<gene>
    <name evidence="3" type="ORF">OKIOD_LOCUS12064</name>
</gene>
<reference evidence="3 4" key="1">
    <citation type="submission" date="2021-04" db="EMBL/GenBank/DDBJ databases">
        <authorList>
            <person name="Bliznina A."/>
        </authorList>
    </citation>
    <scope>NUCLEOTIDE SEQUENCE [LARGE SCALE GENOMIC DNA]</scope>
</reference>
<dbReference type="InterPro" id="IPR010839">
    <property type="entry name" value="AtuA_N"/>
</dbReference>
<evidence type="ECO:0000313" key="3">
    <source>
        <dbReference type="EMBL" id="CAG5107395.1"/>
    </source>
</evidence>
<feature type="domain" description="Acyclic terpene utilisation N-terminal" evidence="1">
    <location>
        <begin position="16"/>
        <end position="129"/>
    </location>
</feature>
<dbReference type="Proteomes" id="UP001158576">
    <property type="component" value="Chromosome 1"/>
</dbReference>
<sequence length="580" mass="62771">MMRVQHALRHVRAKSIRVGCASGFWGDSTLSTGQLVEKGDLDYLVYDYLSEITMSLMVGAQMRRPEMGYAPDVIRDIKPHFGALQERGTKLVCNAGGINPVGCAEAMSKAAEAAGFKDLKIAAIGGDQVEQPGYMTSNAYFGCESVVEALNRGADMVLTGRLADSALILGPAMYEFGWKMNDWDKLAAGSAAGHIVECGAQCTGGNHTDWQNVADSWWNVGFPIAIIDESGSFEITKPEGTGGKVSWATVAEQLTYEVGNPAGYILPDVVANLSEAVIEEVGENRVKVTGITGVAPTDTLKLGRTKFDGFRSILPVYIGGRDCQEKALATGRALIKRIEDELEKRDLGKFTRVTMAVTPPLGVKTPECTLRVVVRHPDREALKFFGLEIATAGTSMAPGLQAVSGGRPKPTPCLSYQSVLIPKSDVTPTITLGDEEIEVPNFSDYEATKEIPQPNAQEDAVRTGPFTYSVHDLAYTRSGDKGNSCNVSVIARKPEYLPYLRRHLTEDRIFEFFQDKFAEGATAELVTRYDWPGLNALNFVLEESLAGGGIASDANDPQGKAYGSLLTLMEIPDLPHITEL</sequence>
<evidence type="ECO:0000259" key="1">
    <source>
        <dbReference type="Pfam" id="PF07287"/>
    </source>
</evidence>
<dbReference type="InterPro" id="IPR056362">
    <property type="entry name" value="AtuA-like_ferredoxin_dom"/>
</dbReference>
<dbReference type="EMBL" id="OU015566">
    <property type="protein sequence ID" value="CAG5107395.1"/>
    <property type="molecule type" value="Genomic_DNA"/>
</dbReference>
<dbReference type="PANTHER" id="PTHR47708:SF2">
    <property type="entry name" value="SI:CH73-132F6.5"/>
    <property type="match status" value="1"/>
</dbReference>
<evidence type="ECO:0000313" key="4">
    <source>
        <dbReference type="Proteomes" id="UP001158576"/>
    </source>
</evidence>
<protein>
    <submittedName>
        <fullName evidence="3">Oidioi.mRNA.OKI2018_I69.chr1.g3299.t1.cds</fullName>
    </submittedName>
</protein>
<accession>A0ABN7SZ21</accession>
<dbReference type="Pfam" id="PF23544">
    <property type="entry name" value="AtuA_ferredoxin"/>
    <property type="match status" value="1"/>
</dbReference>
<proteinExistence type="predicted"/>
<name>A0ABN7SZ21_OIKDI</name>
<feature type="domain" description="AtuA-like ferredoxin-fold" evidence="2">
    <location>
        <begin position="469"/>
        <end position="571"/>
    </location>
</feature>
<keyword evidence="4" id="KW-1185">Reference proteome</keyword>
<feature type="domain" description="Acyclic terpene utilisation N-terminal" evidence="1">
    <location>
        <begin position="135"/>
        <end position="431"/>
    </location>
</feature>
<dbReference type="Pfam" id="PF07287">
    <property type="entry name" value="AtuA"/>
    <property type="match status" value="2"/>
</dbReference>
<organism evidence="3 4">
    <name type="scientific">Oikopleura dioica</name>
    <name type="common">Tunicate</name>
    <dbReference type="NCBI Taxonomy" id="34765"/>
    <lineage>
        <taxon>Eukaryota</taxon>
        <taxon>Metazoa</taxon>
        <taxon>Chordata</taxon>
        <taxon>Tunicata</taxon>
        <taxon>Appendicularia</taxon>
        <taxon>Copelata</taxon>
        <taxon>Oikopleuridae</taxon>
        <taxon>Oikopleura</taxon>
    </lineage>
</organism>
<evidence type="ECO:0000259" key="2">
    <source>
        <dbReference type="Pfam" id="PF23544"/>
    </source>
</evidence>
<dbReference type="PANTHER" id="PTHR47708">
    <property type="match status" value="1"/>
</dbReference>